<dbReference type="GO" id="GO:0005776">
    <property type="term" value="C:autophagosome"/>
    <property type="evidence" value="ECO:0007669"/>
    <property type="project" value="TreeGrafter"/>
</dbReference>
<feature type="binding site" evidence="5">
    <location>
        <position position="43"/>
    </location>
    <ligand>
        <name>ATP</name>
        <dbReference type="ChEBI" id="CHEBI:30616"/>
    </ligand>
</feature>
<gene>
    <name evidence="8" type="ORF">POCTA_138.1.T0040065</name>
</gene>
<dbReference type="PANTHER" id="PTHR24348">
    <property type="entry name" value="SERINE/THREONINE-PROTEIN KINASE UNC-51-RELATED"/>
    <property type="match status" value="1"/>
</dbReference>
<evidence type="ECO:0000256" key="1">
    <source>
        <dbReference type="ARBA" id="ARBA00022679"/>
    </source>
</evidence>
<dbReference type="GO" id="GO:0005524">
    <property type="term" value="F:ATP binding"/>
    <property type="evidence" value="ECO:0007669"/>
    <property type="project" value="UniProtKB-UniRule"/>
</dbReference>
<accession>A0A8S1RYY5</accession>
<proteinExistence type="inferred from homology"/>
<keyword evidence="1" id="KW-0808">Transferase</keyword>
<dbReference type="OMA" id="RNTPEIC"/>
<dbReference type="GO" id="GO:0005829">
    <property type="term" value="C:cytosol"/>
    <property type="evidence" value="ECO:0007669"/>
    <property type="project" value="TreeGrafter"/>
</dbReference>
<dbReference type="SMART" id="SM00220">
    <property type="entry name" value="S_TKc"/>
    <property type="match status" value="1"/>
</dbReference>
<dbReference type="GO" id="GO:0000045">
    <property type="term" value="P:autophagosome assembly"/>
    <property type="evidence" value="ECO:0007669"/>
    <property type="project" value="TreeGrafter"/>
</dbReference>
<dbReference type="InterPro" id="IPR000719">
    <property type="entry name" value="Prot_kinase_dom"/>
</dbReference>
<reference evidence="8" key="1">
    <citation type="submission" date="2021-01" db="EMBL/GenBank/DDBJ databases">
        <authorList>
            <consortium name="Genoscope - CEA"/>
            <person name="William W."/>
        </authorList>
    </citation>
    <scope>NUCLEOTIDE SEQUENCE</scope>
</reference>
<dbReference type="InterPro" id="IPR017441">
    <property type="entry name" value="Protein_kinase_ATP_BS"/>
</dbReference>
<dbReference type="GO" id="GO:0004674">
    <property type="term" value="F:protein serine/threonine kinase activity"/>
    <property type="evidence" value="ECO:0007669"/>
    <property type="project" value="UniProtKB-KW"/>
</dbReference>
<dbReference type="Pfam" id="PF00069">
    <property type="entry name" value="Pkinase"/>
    <property type="match status" value="1"/>
</dbReference>
<dbReference type="PROSITE" id="PS50011">
    <property type="entry name" value="PROTEIN_KINASE_DOM"/>
    <property type="match status" value="1"/>
</dbReference>
<name>A0A8S1RYY5_PAROT</name>
<dbReference type="PROSITE" id="PS00107">
    <property type="entry name" value="PROTEIN_KINASE_ATP"/>
    <property type="match status" value="1"/>
</dbReference>
<dbReference type="GO" id="GO:0000407">
    <property type="term" value="C:phagophore assembly site"/>
    <property type="evidence" value="ECO:0007669"/>
    <property type="project" value="TreeGrafter"/>
</dbReference>
<dbReference type="Proteomes" id="UP000683925">
    <property type="component" value="Unassembled WGS sequence"/>
</dbReference>
<feature type="domain" description="Protein kinase" evidence="7">
    <location>
        <begin position="14"/>
        <end position="270"/>
    </location>
</feature>
<comment type="caution">
    <text evidence="8">The sequence shown here is derived from an EMBL/GenBank/DDBJ whole genome shotgun (WGS) entry which is preliminary data.</text>
</comment>
<keyword evidence="4 5" id="KW-0067">ATP-binding</keyword>
<dbReference type="OrthoDB" id="346907at2759"/>
<dbReference type="InterPro" id="IPR045269">
    <property type="entry name" value="Atg1-like"/>
</dbReference>
<keyword evidence="6" id="KW-0723">Serine/threonine-protein kinase</keyword>
<dbReference type="PROSITE" id="PS00108">
    <property type="entry name" value="PROTEIN_KINASE_ST"/>
    <property type="match status" value="1"/>
</dbReference>
<evidence type="ECO:0000256" key="4">
    <source>
        <dbReference type="ARBA" id="ARBA00022840"/>
    </source>
</evidence>
<dbReference type="GO" id="GO:0010506">
    <property type="term" value="P:regulation of autophagy"/>
    <property type="evidence" value="ECO:0007669"/>
    <property type="project" value="InterPro"/>
</dbReference>
<dbReference type="GO" id="GO:0016020">
    <property type="term" value="C:membrane"/>
    <property type="evidence" value="ECO:0007669"/>
    <property type="project" value="TreeGrafter"/>
</dbReference>
<evidence type="ECO:0000313" key="8">
    <source>
        <dbReference type="EMBL" id="CAD8132667.1"/>
    </source>
</evidence>
<comment type="similarity">
    <text evidence="6">Belongs to the protein kinase superfamily.</text>
</comment>
<organism evidence="8 9">
    <name type="scientific">Paramecium octaurelia</name>
    <dbReference type="NCBI Taxonomy" id="43137"/>
    <lineage>
        <taxon>Eukaryota</taxon>
        <taxon>Sar</taxon>
        <taxon>Alveolata</taxon>
        <taxon>Ciliophora</taxon>
        <taxon>Intramacronucleata</taxon>
        <taxon>Oligohymenophorea</taxon>
        <taxon>Peniculida</taxon>
        <taxon>Parameciidae</taxon>
        <taxon>Paramecium</taxon>
    </lineage>
</organism>
<evidence type="ECO:0000313" key="9">
    <source>
        <dbReference type="Proteomes" id="UP000683925"/>
    </source>
</evidence>
<dbReference type="InterPro" id="IPR008271">
    <property type="entry name" value="Ser/Thr_kinase_AS"/>
</dbReference>
<keyword evidence="2 5" id="KW-0547">Nucleotide-binding</keyword>
<dbReference type="EMBL" id="CAJJDP010000003">
    <property type="protein sequence ID" value="CAD8132667.1"/>
    <property type="molecule type" value="Genomic_DNA"/>
</dbReference>
<evidence type="ECO:0000259" key="7">
    <source>
        <dbReference type="PROSITE" id="PS50011"/>
    </source>
</evidence>
<evidence type="ECO:0000256" key="2">
    <source>
        <dbReference type="ARBA" id="ARBA00022741"/>
    </source>
</evidence>
<dbReference type="PANTHER" id="PTHR24348:SF22">
    <property type="entry name" value="NON-SPECIFIC SERINE_THREONINE PROTEIN KINASE"/>
    <property type="match status" value="1"/>
</dbReference>
<dbReference type="AlphaFoldDB" id="A0A8S1RYY5"/>
<dbReference type="FunFam" id="1.10.510.10:FF:001908">
    <property type="entry name" value="Uncharacterized protein"/>
    <property type="match status" value="1"/>
</dbReference>
<keyword evidence="9" id="KW-1185">Reference proteome</keyword>
<sequence length="428" mass="50007">MLNEKVIGDYAYLISNEYKVGAGQFGHVYKGYHKITNQLVAIKQIDKKLVKGIYEQMLRHEIEILEQLNHQYIVKMYAHYETINNFYIVSEYCETDILSILKQKGKVNEDLVIMYVLQIAEALLYLNQKQIIHRDIKPSNILIHNGEVRLADFGFAIQQDKLKFEERNLQVGSPLYMSPETLLKQQYNHKTDIWSLGILYYEMIFGVVPFFSMELEDLIRKLKQYQSDNVLVFAHPISAGSTEAIRNLLAFDPQNRCDLLSLAQILQKYLRNRRSMTSSAHLDNRQITPQMKRRNTPEICSQNNSVIISGSKGLLKINTISAQKAFKQKTYYKINNQQEPKKIGEQLKNDAITSQKQGVIKQKDYNDIINMKNEDFLSFLIDKMENLKRIQFQEGLSKSLSECQLFLYQYYGRDQEKLKLIKEKLSNL</sequence>
<protein>
    <recommendedName>
        <fullName evidence="7">Protein kinase domain-containing protein</fullName>
    </recommendedName>
</protein>
<evidence type="ECO:0000256" key="6">
    <source>
        <dbReference type="RuleBase" id="RU000304"/>
    </source>
</evidence>
<evidence type="ECO:0000256" key="5">
    <source>
        <dbReference type="PROSITE-ProRule" id="PRU10141"/>
    </source>
</evidence>
<keyword evidence="3" id="KW-0418">Kinase</keyword>
<dbReference type="FunFam" id="3.30.200.20:FF:000042">
    <property type="entry name" value="Aurora kinase A"/>
    <property type="match status" value="1"/>
</dbReference>
<evidence type="ECO:0000256" key="3">
    <source>
        <dbReference type="ARBA" id="ARBA00022777"/>
    </source>
</evidence>